<evidence type="ECO:0000256" key="3">
    <source>
        <dbReference type="ARBA" id="ARBA00022679"/>
    </source>
</evidence>
<proteinExistence type="inferred from homology"/>
<evidence type="ECO:0000313" key="11">
    <source>
        <dbReference type="Ensembl" id="ENSPTEP00000004646.1"/>
    </source>
</evidence>
<dbReference type="InterPro" id="IPR029063">
    <property type="entry name" value="SAM-dependent_MTases_sf"/>
</dbReference>
<feature type="domain" description="tRNA (adenine(58)-N(1))-methyltransferase catalytic subunit TRM61 C-terminal" evidence="10">
    <location>
        <begin position="58"/>
        <end position="320"/>
    </location>
</feature>
<organism evidence="11 12">
    <name type="scientific">Piliocolobus tephrosceles</name>
    <name type="common">Ugandan red Colobus</name>
    <dbReference type="NCBI Taxonomy" id="591936"/>
    <lineage>
        <taxon>Eukaryota</taxon>
        <taxon>Metazoa</taxon>
        <taxon>Chordata</taxon>
        <taxon>Craniata</taxon>
        <taxon>Vertebrata</taxon>
        <taxon>Euteleostomi</taxon>
        <taxon>Mammalia</taxon>
        <taxon>Eutheria</taxon>
        <taxon>Euarchontoglires</taxon>
        <taxon>Primates</taxon>
        <taxon>Haplorrhini</taxon>
        <taxon>Catarrhini</taxon>
        <taxon>Cercopithecidae</taxon>
        <taxon>Colobinae</taxon>
        <taxon>Piliocolobus</taxon>
    </lineage>
</organism>
<dbReference type="Proteomes" id="UP000694416">
    <property type="component" value="Unplaced"/>
</dbReference>
<sequence length="338" mass="39350">MSIKENHSVIVYVDECNMELVKLQNEGVITNKKGIFLHKDIIGKEYGHKIYDTLYRNYIYVLKKSPELIASSLKRQTQILYEHDISFICLLANALPNKTIIEAGTGTGCLTYALASSVLPYGTIHTFEFNQERYLQVKKQYETFYNIKNNVIFYHKDIINYDFKGFKEGTIDSVILDMPNPWLCIKKFHNLLKERSIIVIFLPCIEQVYKIVDELEQNNFCEIVTYELINKSWCVIQNKKRENGKMEARQEGAHTCTRTLDNILDESNICADTITNKTIDVVEHNSNCYTTFSYNDLLVPSYRLCQKENKTHTGYLTVAKKQLNDENEQMHIEEGSWN</sequence>
<keyword evidence="4 8" id="KW-0949">S-adenosyl-L-methionine</keyword>
<dbReference type="Pfam" id="PF08704">
    <property type="entry name" value="GCD14"/>
    <property type="match status" value="1"/>
</dbReference>
<feature type="binding site" evidence="9">
    <location>
        <position position="128"/>
    </location>
    <ligand>
        <name>S-adenosyl-L-methionine</name>
        <dbReference type="ChEBI" id="CHEBI:59789"/>
    </ligand>
</feature>
<accession>A0A8C9LIE0</accession>
<dbReference type="GO" id="GO:0160107">
    <property type="term" value="F:tRNA (adenine(58)-N1)-methyltransferase activity"/>
    <property type="evidence" value="ECO:0007669"/>
    <property type="project" value="UniProtKB-EC"/>
</dbReference>
<dbReference type="EC" id="2.1.1.220" evidence="8"/>
<evidence type="ECO:0000256" key="5">
    <source>
        <dbReference type="ARBA" id="ARBA00022694"/>
    </source>
</evidence>
<dbReference type="PANTHER" id="PTHR12133">
    <property type="entry name" value="TRNA (ADENINE(58)-N(1))-METHYLTRANSFERASE"/>
    <property type="match status" value="1"/>
</dbReference>
<dbReference type="InterPro" id="IPR049470">
    <property type="entry name" value="TRM61_C"/>
</dbReference>
<dbReference type="CDD" id="cd02440">
    <property type="entry name" value="AdoMet_MTases"/>
    <property type="match status" value="1"/>
</dbReference>
<comment type="catalytic activity">
    <reaction evidence="8">
        <text>adenosine(58) in tRNA + S-adenosyl-L-methionine = N(1)-methyladenosine(58) in tRNA + S-adenosyl-L-homocysteine + H(+)</text>
        <dbReference type="Rhea" id="RHEA:43152"/>
        <dbReference type="Rhea" id="RHEA-COMP:10365"/>
        <dbReference type="Rhea" id="RHEA-COMP:10366"/>
        <dbReference type="ChEBI" id="CHEBI:15378"/>
        <dbReference type="ChEBI" id="CHEBI:57856"/>
        <dbReference type="ChEBI" id="CHEBI:59789"/>
        <dbReference type="ChEBI" id="CHEBI:74411"/>
        <dbReference type="ChEBI" id="CHEBI:74491"/>
        <dbReference type="EC" id="2.1.1.220"/>
    </reaction>
</comment>
<dbReference type="GO" id="GO:0005634">
    <property type="term" value="C:nucleus"/>
    <property type="evidence" value="ECO:0007669"/>
    <property type="project" value="UniProtKB-SubCell"/>
</dbReference>
<comment type="subcellular location">
    <subcellularLocation>
        <location evidence="1 8">Nucleus</location>
    </subcellularLocation>
</comment>
<evidence type="ECO:0000256" key="6">
    <source>
        <dbReference type="ARBA" id="ARBA00023242"/>
    </source>
</evidence>
<keyword evidence="5 8" id="KW-0819">tRNA processing</keyword>
<evidence type="ECO:0000256" key="7">
    <source>
        <dbReference type="ARBA" id="ARBA00048481"/>
    </source>
</evidence>
<evidence type="ECO:0000256" key="8">
    <source>
        <dbReference type="PIRNR" id="PIRNR017269"/>
    </source>
</evidence>
<dbReference type="AlphaFoldDB" id="A0A8C9LIE0"/>
<evidence type="ECO:0000256" key="2">
    <source>
        <dbReference type="ARBA" id="ARBA00022603"/>
    </source>
</evidence>
<comment type="function">
    <text evidence="8">Catalytic subunit of tRNA (adenine-N(1)-)-methyltransferase, which catalyzes the formation of N(1)-methyladenine at position 58 (m1A58) in initiator methionyl-tRNA.</text>
</comment>
<reference evidence="11" key="1">
    <citation type="submission" date="2025-08" db="UniProtKB">
        <authorList>
            <consortium name="Ensembl"/>
        </authorList>
    </citation>
    <scope>IDENTIFICATION</scope>
</reference>
<dbReference type="Gene3D" id="3.40.50.150">
    <property type="entry name" value="Vaccinia Virus protein VP39"/>
    <property type="match status" value="1"/>
</dbReference>
<keyword evidence="2 8" id="KW-0489">Methyltransferase</keyword>
<comment type="similarity">
    <text evidence="8">Belongs to the class I-like SAM-binding methyltransferase superfamily. TRM61 family.</text>
</comment>
<dbReference type="Ensembl" id="ENSPTET00000007204.1">
    <property type="protein sequence ID" value="ENSPTEP00000004646.1"/>
    <property type="gene ID" value="ENSPTEG00000005430.1"/>
</dbReference>
<dbReference type="GO" id="GO:0031515">
    <property type="term" value="C:tRNA (m1A) methyltransferase complex"/>
    <property type="evidence" value="ECO:0007669"/>
    <property type="project" value="UniProtKB-UniRule"/>
</dbReference>
<dbReference type="GO" id="GO:0030488">
    <property type="term" value="P:tRNA methylation"/>
    <property type="evidence" value="ECO:0007669"/>
    <property type="project" value="InterPro"/>
</dbReference>
<protein>
    <recommendedName>
        <fullName evidence="8">tRNA (adenine(58)-N(1))-methyltransferase catalytic subunit TRMT61A</fullName>
        <ecNumber evidence="8">2.1.1.220</ecNumber>
    </recommendedName>
</protein>
<dbReference type="PROSITE" id="PS51620">
    <property type="entry name" value="SAM_TRM61"/>
    <property type="match status" value="1"/>
</dbReference>
<dbReference type="SUPFAM" id="SSF53335">
    <property type="entry name" value="S-adenosyl-L-methionine-dependent methyltransferases"/>
    <property type="match status" value="1"/>
</dbReference>
<keyword evidence="3 8" id="KW-0808">Transferase</keyword>
<evidence type="ECO:0000256" key="9">
    <source>
        <dbReference type="PIRSR" id="PIRSR017269-1"/>
    </source>
</evidence>
<keyword evidence="12" id="KW-1185">Reference proteome</keyword>
<keyword evidence="6 8" id="KW-0539">Nucleus</keyword>
<dbReference type="PIRSF" id="PIRSF017269">
    <property type="entry name" value="GCD14"/>
    <property type="match status" value="1"/>
</dbReference>
<name>A0A8C9LIE0_9PRIM</name>
<comment type="catalytic activity">
    <reaction evidence="7">
        <text>an adenosine in mRNA + S-adenosyl-L-methionine = an N(1)-methyladenosine in mRNA + S-adenosyl-L-homocysteine + H(+)</text>
        <dbReference type="Rhea" id="RHEA:55392"/>
        <dbReference type="Rhea" id="RHEA-COMP:12414"/>
        <dbReference type="Rhea" id="RHEA-COMP:12415"/>
        <dbReference type="ChEBI" id="CHEBI:15378"/>
        <dbReference type="ChEBI" id="CHEBI:57856"/>
        <dbReference type="ChEBI" id="CHEBI:59789"/>
        <dbReference type="ChEBI" id="CHEBI:74411"/>
        <dbReference type="ChEBI" id="CHEBI:74491"/>
    </reaction>
</comment>
<dbReference type="InterPro" id="IPR014816">
    <property type="entry name" value="tRNA_MeTrfase_Gcd14"/>
</dbReference>
<dbReference type="Gene3D" id="3.10.330.20">
    <property type="match status" value="1"/>
</dbReference>
<evidence type="ECO:0000256" key="4">
    <source>
        <dbReference type="ARBA" id="ARBA00022691"/>
    </source>
</evidence>
<feature type="binding site" evidence="9">
    <location>
        <position position="157"/>
    </location>
    <ligand>
        <name>S-adenosyl-L-methionine</name>
        <dbReference type="ChEBI" id="CHEBI:59789"/>
    </ligand>
</feature>
<dbReference type="PANTHER" id="PTHR12133:SF2">
    <property type="entry name" value="TRNA (ADENINE(58)-N(1))-METHYLTRANSFERASE CATALYTIC SUBUNIT TRMT61A"/>
    <property type="match status" value="1"/>
</dbReference>
<evidence type="ECO:0000313" key="12">
    <source>
        <dbReference type="Proteomes" id="UP000694416"/>
    </source>
</evidence>
<evidence type="ECO:0000256" key="1">
    <source>
        <dbReference type="ARBA" id="ARBA00004123"/>
    </source>
</evidence>
<evidence type="ECO:0000259" key="10">
    <source>
        <dbReference type="Pfam" id="PF08704"/>
    </source>
</evidence>
<reference evidence="11" key="2">
    <citation type="submission" date="2025-09" db="UniProtKB">
        <authorList>
            <consortium name="Ensembl"/>
        </authorList>
    </citation>
    <scope>IDENTIFICATION</scope>
</reference>
<feature type="binding site" evidence="9">
    <location>
        <position position="177"/>
    </location>
    <ligand>
        <name>S-adenosyl-L-methionine</name>
        <dbReference type="ChEBI" id="CHEBI:59789"/>
    </ligand>
</feature>